<dbReference type="InterPro" id="IPR036852">
    <property type="entry name" value="Peptidase_S8/S53_dom_sf"/>
</dbReference>
<dbReference type="SUPFAM" id="SSF52743">
    <property type="entry name" value="Subtilisin-like"/>
    <property type="match status" value="1"/>
</dbReference>
<dbReference type="InterPro" id="IPR000209">
    <property type="entry name" value="Peptidase_S8/S53_dom"/>
</dbReference>
<evidence type="ECO:0000256" key="4">
    <source>
        <dbReference type="ARBA" id="ARBA00022825"/>
    </source>
</evidence>
<comment type="similarity">
    <text evidence="1 5">Belongs to the peptidase S8 family.</text>
</comment>
<protein>
    <submittedName>
        <fullName evidence="9">Pfs domain-containing protein</fullName>
    </submittedName>
</protein>
<dbReference type="AlphaFoldDB" id="A0A8H4VD52"/>
<evidence type="ECO:0000259" key="8">
    <source>
        <dbReference type="Pfam" id="PF24476"/>
    </source>
</evidence>
<reference evidence="9 10" key="1">
    <citation type="journal article" date="2020" name="G3 (Bethesda)">
        <title>Genetic Underpinnings of Host Manipulation by Ophiocordyceps as Revealed by Comparative Transcriptomics.</title>
        <authorList>
            <person name="Will I."/>
            <person name="Das B."/>
            <person name="Trinh T."/>
            <person name="Brachmann A."/>
            <person name="Ohm R.A."/>
            <person name="de Bekker C."/>
        </authorList>
    </citation>
    <scope>NUCLEOTIDE SEQUENCE [LARGE SCALE GENOMIC DNA]</scope>
    <source>
        <strain evidence="9 10">EC05</strain>
    </source>
</reference>
<feature type="active site" description="Charge relay system" evidence="5">
    <location>
        <position position="664"/>
    </location>
</feature>
<dbReference type="InterPro" id="IPR023827">
    <property type="entry name" value="Peptidase_S8_Asp-AS"/>
</dbReference>
<dbReference type="Pfam" id="PF00082">
    <property type="entry name" value="Peptidase_S8"/>
    <property type="match status" value="1"/>
</dbReference>
<gene>
    <name evidence="9" type="ORF">GQ602_005313</name>
</gene>
<evidence type="ECO:0000256" key="2">
    <source>
        <dbReference type="ARBA" id="ARBA00022670"/>
    </source>
</evidence>
<feature type="domain" description="DUF7580" evidence="8">
    <location>
        <begin position="173"/>
        <end position="496"/>
    </location>
</feature>
<dbReference type="EMBL" id="JAACLJ010000005">
    <property type="protein sequence ID" value="KAF4586008.1"/>
    <property type="molecule type" value="Genomic_DNA"/>
</dbReference>
<comment type="caution">
    <text evidence="9">The sequence shown here is derived from an EMBL/GenBank/DDBJ whole genome shotgun (WGS) entry which is preliminary data.</text>
</comment>
<dbReference type="InterPro" id="IPR056002">
    <property type="entry name" value="DUF7580"/>
</dbReference>
<name>A0A8H4VD52_9HYPO</name>
<organism evidence="9 10">
    <name type="scientific">Ophiocordyceps camponoti-floridani</name>
    <dbReference type="NCBI Taxonomy" id="2030778"/>
    <lineage>
        <taxon>Eukaryota</taxon>
        <taxon>Fungi</taxon>
        <taxon>Dikarya</taxon>
        <taxon>Ascomycota</taxon>
        <taxon>Pezizomycotina</taxon>
        <taxon>Sordariomycetes</taxon>
        <taxon>Hypocreomycetidae</taxon>
        <taxon>Hypocreales</taxon>
        <taxon>Ophiocordycipitaceae</taxon>
        <taxon>Ophiocordyceps</taxon>
    </lineage>
</organism>
<dbReference type="PROSITE" id="PS00136">
    <property type="entry name" value="SUBTILASE_ASP"/>
    <property type="match status" value="1"/>
</dbReference>
<dbReference type="OrthoDB" id="4927437at2759"/>
<feature type="domain" description="Peptidase S8/S53" evidence="7">
    <location>
        <begin position="622"/>
        <end position="867"/>
    </location>
</feature>
<evidence type="ECO:0000256" key="6">
    <source>
        <dbReference type="SAM" id="MobiDB-lite"/>
    </source>
</evidence>
<evidence type="ECO:0000313" key="10">
    <source>
        <dbReference type="Proteomes" id="UP000562929"/>
    </source>
</evidence>
<dbReference type="PANTHER" id="PTHR43399:SF4">
    <property type="entry name" value="CELL WALL-ASSOCIATED PROTEASE"/>
    <property type="match status" value="1"/>
</dbReference>
<keyword evidence="3 5" id="KW-0378">Hydrolase</keyword>
<feature type="region of interest" description="Disordered" evidence="6">
    <location>
        <begin position="963"/>
        <end position="1012"/>
    </location>
</feature>
<dbReference type="PRINTS" id="PR00723">
    <property type="entry name" value="SUBTILISIN"/>
</dbReference>
<proteinExistence type="inferred from homology"/>
<dbReference type="GO" id="GO:0006508">
    <property type="term" value="P:proteolysis"/>
    <property type="evidence" value="ECO:0007669"/>
    <property type="project" value="UniProtKB-KW"/>
</dbReference>
<evidence type="ECO:0000256" key="3">
    <source>
        <dbReference type="ARBA" id="ARBA00022801"/>
    </source>
</evidence>
<evidence type="ECO:0000259" key="7">
    <source>
        <dbReference type="Pfam" id="PF00082"/>
    </source>
</evidence>
<dbReference type="PANTHER" id="PTHR43399">
    <property type="entry name" value="SUBTILISIN-RELATED"/>
    <property type="match status" value="1"/>
</dbReference>
<dbReference type="InterPro" id="IPR015500">
    <property type="entry name" value="Peptidase_S8_subtilisin-rel"/>
</dbReference>
<dbReference type="InterPro" id="IPR051048">
    <property type="entry name" value="Peptidase_S8/S53_subtilisin"/>
</dbReference>
<dbReference type="Gene3D" id="3.40.50.200">
    <property type="entry name" value="Peptidase S8/S53 domain"/>
    <property type="match status" value="1"/>
</dbReference>
<keyword evidence="4 5" id="KW-0720">Serine protease</keyword>
<dbReference type="Proteomes" id="UP000562929">
    <property type="component" value="Unassembled WGS sequence"/>
</dbReference>
<feature type="active site" description="Charge relay system" evidence="5">
    <location>
        <position position="823"/>
    </location>
</feature>
<accession>A0A8H4VD52</accession>
<keyword evidence="10" id="KW-1185">Reference proteome</keyword>
<dbReference type="Pfam" id="PF24476">
    <property type="entry name" value="DUF7580"/>
    <property type="match status" value="1"/>
</dbReference>
<evidence type="ECO:0000256" key="1">
    <source>
        <dbReference type="ARBA" id="ARBA00011073"/>
    </source>
</evidence>
<feature type="active site" description="Charge relay system" evidence="5">
    <location>
        <position position="628"/>
    </location>
</feature>
<sequence>MASSQAVKDAVQLALTTLDSILQMFRLISSDSSQQDYELLRLCCYLIPLFAEAKHNVERVWFTLRSESDIIFRLVQILESLVTANNPWNFQSSSTAKQRFINQDWHNASDWPVRVKISLVTTIFNTGKLSPWLYEYGEAVTAWQEDLKASYPGDGAGRQTLSHWETMKEPFNVSDAAKQLFVALAGSADCTCSPLHVNEVHVKLRLRTHRKLDMCDQRRDDFDMFLTSGYDLQEAIVHTNMKDGFLGNVKTTIRSIGSQRSAVRLCQHIMKTRDKPRSRLVFKVENSGLVKLKGQKNSFCADKEQSPVSLQQLMQINPSPLTDKTKRILAVLLSYSVYHLHDTPWMKRNLESCRILFFPTEHSRLPLRPFLQAQLRQLDGQNLVYRSDDDSQHPVPSLVTLGIILLELNFSKSFKALAGIYIRQNLEDIDLRCFANVAVVFDKCKTDIPSFTKFHDVIERCLDPQIWTDDHGQKLDRETLRTLIYEQIVWPLETELCNSFDKISIDELDKIAHMFDVGRYGQLIEETSSQPLVPGPEATSRRDLAASLWPSIKLKFPFRNSASSSAYHVKYNTCSPAFKFFDDETSSEGHSQKEVHDYEEWKGRYQKVYSKFIGNSPIESPVKIAVLDSGIDQTHPWLDPEQHIETKRNWTNPRRKDTRDDNGHGTFTASLIIDYAPDARIYVAKIADKGLCSPELIAEAIRTAVEEWGVDIISMSFGFPAKVEGYDKLEKAIRDAHSKYVLMFAAASNDGANQEVAYPARDDHVICVYSTDAKGNRSKFSPTALKDQSNMATIGEAVGSAWPAHLCSDDGGSEYTRNKSGTSFATPILAGIAAFLLQYARINLPEHSQRLREKKTMKNVLKRIAQKTQISMNRDGYYYVVLNMSKDNLFGKEKDFVDLQLTSTESSTINMHSTTVIAFIAIGLSPLALGNPMPGKGFSMDPWQPETHSGITRELEKSWADRQRYEKQKQKQALKVKEREQREKATNIAATYDPKLRHPKNHHLQASTSKKQ</sequence>
<evidence type="ECO:0000313" key="9">
    <source>
        <dbReference type="EMBL" id="KAF4586008.1"/>
    </source>
</evidence>
<evidence type="ECO:0000256" key="5">
    <source>
        <dbReference type="PROSITE-ProRule" id="PRU01240"/>
    </source>
</evidence>
<dbReference type="PROSITE" id="PS51892">
    <property type="entry name" value="SUBTILASE"/>
    <property type="match status" value="1"/>
</dbReference>
<dbReference type="CDD" id="cd00306">
    <property type="entry name" value="Peptidases_S8_S53"/>
    <property type="match status" value="1"/>
</dbReference>
<keyword evidence="2 5" id="KW-0645">Protease</keyword>
<dbReference type="GO" id="GO:0004252">
    <property type="term" value="F:serine-type endopeptidase activity"/>
    <property type="evidence" value="ECO:0007669"/>
    <property type="project" value="UniProtKB-UniRule"/>
</dbReference>
<feature type="compositionally biased region" description="Basic and acidic residues" evidence="6">
    <location>
        <begin position="963"/>
        <end position="985"/>
    </location>
</feature>